<dbReference type="InterPro" id="IPR039930">
    <property type="entry name" value="RALGAPB"/>
</dbReference>
<dbReference type="Proteomes" id="UP000257200">
    <property type="component" value="Unplaced"/>
</dbReference>
<dbReference type="AlphaFoldDB" id="A0A3Q1FJJ9"/>
<dbReference type="SUPFAM" id="SSF111347">
    <property type="entry name" value="Rap/Ran-GAP"/>
    <property type="match status" value="1"/>
</dbReference>
<dbReference type="InterPro" id="IPR035974">
    <property type="entry name" value="Rap/Ran-GAP_sf"/>
</dbReference>
<dbReference type="GeneTree" id="ENSGT00700000104550"/>
<sequence length="196" mass="21977">MYFSLLEAFDWSKTSEEAEPLNESPSDLQNHPDSAPNSTTCPVVDIKLGSPVLGSGCQLMIVWVERFEDIESFPLKELMSEHRTQTSTQTESSPSDVQLVFIHPLKTGLYSVCLHGNGSSKFSLAVPLVSGSVVSMRSLGFLLREMVINGCHRRRLDSDSAPPPHIRRKHAISDIIHRYRCRRSEPAFYSALFQDL</sequence>
<dbReference type="STRING" id="80966.ENSAPOP00000016579"/>
<dbReference type="Ensembl" id="ENSAPOT00000025611.1">
    <property type="protein sequence ID" value="ENSAPOP00000016579.1"/>
    <property type="gene ID" value="ENSAPOG00000019680.1"/>
</dbReference>
<name>A0A3Q1FJJ9_9TELE</name>
<accession>A0A3Q1FJJ9</accession>
<dbReference type="InParanoid" id="A0A3Q1FJJ9"/>
<proteinExistence type="predicted"/>
<feature type="compositionally biased region" description="Polar residues" evidence="1">
    <location>
        <begin position="23"/>
        <end position="37"/>
    </location>
</feature>
<evidence type="ECO:0000313" key="2">
    <source>
        <dbReference type="Ensembl" id="ENSAPOP00000016579.1"/>
    </source>
</evidence>
<reference evidence="2" key="2">
    <citation type="submission" date="2025-09" db="UniProtKB">
        <authorList>
            <consortium name="Ensembl"/>
        </authorList>
    </citation>
    <scope>IDENTIFICATION</scope>
</reference>
<dbReference type="PANTHER" id="PTHR21344:SF1">
    <property type="entry name" value="RAL GTPASE-ACTIVATING PROTEIN SUBUNIT BETA"/>
    <property type="match status" value="1"/>
</dbReference>
<reference evidence="2" key="1">
    <citation type="submission" date="2025-08" db="UniProtKB">
        <authorList>
            <consortium name="Ensembl"/>
        </authorList>
    </citation>
    <scope>IDENTIFICATION</scope>
</reference>
<dbReference type="GO" id="GO:0051056">
    <property type="term" value="P:regulation of small GTPase mediated signal transduction"/>
    <property type="evidence" value="ECO:0007669"/>
    <property type="project" value="InterPro"/>
</dbReference>
<dbReference type="GO" id="GO:0005096">
    <property type="term" value="F:GTPase activator activity"/>
    <property type="evidence" value="ECO:0007669"/>
    <property type="project" value="InterPro"/>
</dbReference>
<feature type="region of interest" description="Disordered" evidence="1">
    <location>
        <begin position="16"/>
        <end position="37"/>
    </location>
</feature>
<organism evidence="2 3">
    <name type="scientific">Acanthochromis polyacanthus</name>
    <name type="common">spiny chromis</name>
    <dbReference type="NCBI Taxonomy" id="80966"/>
    <lineage>
        <taxon>Eukaryota</taxon>
        <taxon>Metazoa</taxon>
        <taxon>Chordata</taxon>
        <taxon>Craniata</taxon>
        <taxon>Vertebrata</taxon>
        <taxon>Euteleostomi</taxon>
        <taxon>Actinopterygii</taxon>
        <taxon>Neopterygii</taxon>
        <taxon>Teleostei</taxon>
        <taxon>Neoteleostei</taxon>
        <taxon>Acanthomorphata</taxon>
        <taxon>Ovalentaria</taxon>
        <taxon>Pomacentridae</taxon>
        <taxon>Acanthochromis</taxon>
    </lineage>
</organism>
<dbReference type="PANTHER" id="PTHR21344">
    <property type="entry name" value="RAL GTPASE-ACTIVATING PROTEIN SUBUNIT BETA"/>
    <property type="match status" value="1"/>
</dbReference>
<protein>
    <submittedName>
        <fullName evidence="2">Uncharacterized protein</fullName>
    </submittedName>
</protein>
<evidence type="ECO:0000313" key="3">
    <source>
        <dbReference type="Proteomes" id="UP000257200"/>
    </source>
</evidence>
<keyword evidence="3" id="KW-1185">Reference proteome</keyword>
<evidence type="ECO:0000256" key="1">
    <source>
        <dbReference type="SAM" id="MobiDB-lite"/>
    </source>
</evidence>